<dbReference type="PROSITE" id="PS51664">
    <property type="entry name" value="YCAO"/>
    <property type="match status" value="1"/>
</dbReference>
<dbReference type="OrthoDB" id="109999at2"/>
<sequence length="400" mass="42550">MRKAFFDGAHRTRHPGETWAALRPLLAVYGITRVADVTGLDDLGIPVTMAVRPLARTLSVAQGKGATLDAARVSGALEAIEAWHGERAVPAAIERAPAEALRLPYPVTALEAHPGSLLTPRTVLDWITAYSAVDGTPVPVPTACVQLGRETHDRWRLHLPSASTNGLASGNTRAEAVAHGLYEVIERDAVSNLTSPAPEGLPQRIDPGSVSDPHCASLIERAHQAGAWLELWHLPTRFGVPVMAAYLWREDQAALLVSGSGAHLDPHIALSRAITEAAQSRLTAITGSREDVPPAAYREDGHQGPGAAAEPGADWGPIVSRYAAGFDTHEREAGHLAARVASVTGSAPLVVDLTQGPYENGGVFSVVKVVAPHLRYDSRHVIPRPRQERTSARQSQESAA</sequence>
<evidence type="ECO:0000256" key="1">
    <source>
        <dbReference type="SAM" id="MobiDB-lite"/>
    </source>
</evidence>
<dbReference type="NCBIfam" id="TIGR00702">
    <property type="entry name" value="YcaO-type kinase domain"/>
    <property type="match status" value="1"/>
</dbReference>
<dbReference type="eggNOG" id="COG1944">
    <property type="taxonomic scope" value="Bacteria"/>
</dbReference>
<keyword evidence="4" id="KW-1185">Reference proteome</keyword>
<evidence type="ECO:0000313" key="4">
    <source>
        <dbReference type="Proteomes" id="UP000008043"/>
    </source>
</evidence>
<accession>K4RH04</accession>
<dbReference type="InterPro" id="IPR003776">
    <property type="entry name" value="YcaO-like_dom"/>
</dbReference>
<gene>
    <name evidence="3" type="ORF">BN159_8391</name>
</gene>
<feature type="compositionally biased region" description="Basic and acidic residues" evidence="1">
    <location>
        <begin position="381"/>
        <end position="391"/>
    </location>
</feature>
<dbReference type="AlphaFoldDB" id="K4RH04"/>
<dbReference type="RefSeq" id="WP_015663091.1">
    <property type="nucleotide sequence ID" value="NC_020504.1"/>
</dbReference>
<dbReference type="HOGENOM" id="CLU_056369_0_0_11"/>
<dbReference type="PANTHER" id="PTHR37809:SF1">
    <property type="entry name" value="RIBOSOMAL PROTEIN S12 METHYLTHIOTRANSFERASE ACCESSORY FACTOR YCAO"/>
    <property type="match status" value="1"/>
</dbReference>
<dbReference type="Pfam" id="PF02624">
    <property type="entry name" value="YcaO"/>
    <property type="match status" value="1"/>
</dbReference>
<evidence type="ECO:0000259" key="2">
    <source>
        <dbReference type="PROSITE" id="PS51664"/>
    </source>
</evidence>
<dbReference type="KEGG" id="sdv:BN159_8391"/>
<reference evidence="3 4" key="1">
    <citation type="journal article" date="2012" name="J. Bacteriol.">
        <title>Genome sequence of the bacterium Streptomyces davawensis JCM 4913 and heterologous production of the unique antibiotic roseoflavin.</title>
        <authorList>
            <person name="Jankowitsch F."/>
            <person name="Schwarz J."/>
            <person name="Ruckert C."/>
            <person name="Gust B."/>
            <person name="Szczepanowski R."/>
            <person name="Blom J."/>
            <person name="Pelzer S."/>
            <person name="Kalinowski J."/>
            <person name="Mack M."/>
        </authorList>
    </citation>
    <scope>NUCLEOTIDE SEQUENCE [LARGE SCALE GENOMIC DNA]</scope>
    <source>
        <strain evidence="4">DSM 101723 / JCM 4913 / KCC S-0913 / 768</strain>
    </source>
</reference>
<organism evidence="3 4">
    <name type="scientific">Streptomyces davaonensis (strain DSM 101723 / JCM 4913 / KCC S-0913 / 768)</name>
    <dbReference type="NCBI Taxonomy" id="1214101"/>
    <lineage>
        <taxon>Bacteria</taxon>
        <taxon>Bacillati</taxon>
        <taxon>Actinomycetota</taxon>
        <taxon>Actinomycetes</taxon>
        <taxon>Kitasatosporales</taxon>
        <taxon>Streptomycetaceae</taxon>
        <taxon>Streptomyces</taxon>
    </lineage>
</organism>
<dbReference type="PANTHER" id="PTHR37809">
    <property type="entry name" value="RIBOSOMAL PROTEIN S12 METHYLTHIOTRANSFERASE ACCESSORY FACTOR YCAO"/>
    <property type="match status" value="1"/>
</dbReference>
<dbReference type="PATRIC" id="fig|1214101.3.peg.8486"/>
<dbReference type="Proteomes" id="UP000008043">
    <property type="component" value="Chromosome"/>
</dbReference>
<dbReference type="STRING" id="1214101.BN159_8391"/>
<protein>
    <recommendedName>
        <fullName evidence="2">YcaO domain-containing protein</fullName>
    </recommendedName>
</protein>
<name>K4RH04_STRDJ</name>
<feature type="domain" description="YcaO" evidence="2">
    <location>
        <begin position="63"/>
        <end position="400"/>
    </location>
</feature>
<evidence type="ECO:0000313" key="3">
    <source>
        <dbReference type="EMBL" id="CCK32769.1"/>
    </source>
</evidence>
<feature type="region of interest" description="Disordered" evidence="1">
    <location>
        <begin position="381"/>
        <end position="400"/>
    </location>
</feature>
<proteinExistence type="predicted"/>
<dbReference type="Gene3D" id="3.30.160.660">
    <property type="match status" value="1"/>
</dbReference>
<dbReference type="EMBL" id="HE971709">
    <property type="protein sequence ID" value="CCK32769.1"/>
    <property type="molecule type" value="Genomic_DNA"/>
</dbReference>